<dbReference type="Gene3D" id="3.40.50.1820">
    <property type="entry name" value="alpha/beta hydrolase"/>
    <property type="match status" value="2"/>
</dbReference>
<gene>
    <name evidence="3" type="ORF">SNEC2469_LOCUS1275</name>
</gene>
<dbReference type="GO" id="GO:0005737">
    <property type="term" value="C:cytoplasm"/>
    <property type="evidence" value="ECO:0007669"/>
    <property type="project" value="TreeGrafter"/>
</dbReference>
<dbReference type="AlphaFoldDB" id="A0A812J116"/>
<accession>A0A812J116</accession>
<dbReference type="GO" id="GO:0016787">
    <property type="term" value="F:hydrolase activity"/>
    <property type="evidence" value="ECO:0007669"/>
    <property type="project" value="UniProtKB-KW"/>
</dbReference>
<dbReference type="Pfam" id="PF03959">
    <property type="entry name" value="FSH1"/>
    <property type="match status" value="1"/>
</dbReference>
<evidence type="ECO:0000313" key="3">
    <source>
        <dbReference type="EMBL" id="CAE7194119.1"/>
    </source>
</evidence>
<dbReference type="OrthoDB" id="429122at2759"/>
<dbReference type="GO" id="GO:0005634">
    <property type="term" value="C:nucleus"/>
    <property type="evidence" value="ECO:0007669"/>
    <property type="project" value="TreeGrafter"/>
</dbReference>
<comment type="caution">
    <text evidence="3">The sequence shown here is derived from an EMBL/GenBank/DDBJ whole genome shotgun (WGS) entry which is preliminary data.</text>
</comment>
<evidence type="ECO:0000256" key="1">
    <source>
        <dbReference type="ARBA" id="ARBA00022801"/>
    </source>
</evidence>
<dbReference type="PANTHER" id="PTHR48070:SF6">
    <property type="entry name" value="ESTERASE OVCA2"/>
    <property type="match status" value="1"/>
</dbReference>
<dbReference type="InterPro" id="IPR029058">
    <property type="entry name" value="AB_hydrolase_fold"/>
</dbReference>
<feature type="non-terminal residue" evidence="3">
    <location>
        <position position="761"/>
    </location>
</feature>
<protein>
    <recommendedName>
        <fullName evidence="2">Serine hydrolase domain-containing protein</fullName>
    </recommendedName>
</protein>
<dbReference type="Proteomes" id="UP000601435">
    <property type="component" value="Unassembled WGS sequence"/>
</dbReference>
<reference evidence="3" key="1">
    <citation type="submission" date="2021-02" db="EMBL/GenBank/DDBJ databases">
        <authorList>
            <person name="Dougan E. K."/>
            <person name="Rhodes N."/>
            <person name="Thang M."/>
            <person name="Chan C."/>
        </authorList>
    </citation>
    <scope>NUCLEOTIDE SEQUENCE</scope>
</reference>
<proteinExistence type="predicted"/>
<dbReference type="InterPro" id="IPR005645">
    <property type="entry name" value="FSH-like_dom"/>
</dbReference>
<organism evidence="3 4">
    <name type="scientific">Symbiodinium necroappetens</name>
    <dbReference type="NCBI Taxonomy" id="1628268"/>
    <lineage>
        <taxon>Eukaryota</taxon>
        <taxon>Sar</taxon>
        <taxon>Alveolata</taxon>
        <taxon>Dinophyceae</taxon>
        <taxon>Suessiales</taxon>
        <taxon>Symbiodiniaceae</taxon>
        <taxon>Symbiodinium</taxon>
    </lineage>
</organism>
<evidence type="ECO:0000313" key="4">
    <source>
        <dbReference type="Proteomes" id="UP000601435"/>
    </source>
</evidence>
<feature type="domain" description="Serine hydrolase" evidence="2">
    <location>
        <begin position="54"/>
        <end position="188"/>
    </location>
</feature>
<dbReference type="PANTHER" id="PTHR48070">
    <property type="entry name" value="ESTERASE OVCA2"/>
    <property type="match status" value="1"/>
</dbReference>
<dbReference type="InterPro" id="IPR050593">
    <property type="entry name" value="LovG"/>
</dbReference>
<dbReference type="SUPFAM" id="SSF53474">
    <property type="entry name" value="alpha/beta-Hydrolases"/>
    <property type="match status" value="1"/>
</dbReference>
<sequence>MQLNSTFKEMPCKKQLEWTIWTGPHAVPLGWNGDFSLKPFGPNFTVYFERLPYANCQRETWEGFDKTLKEFKTFLRENGPFDGAMGFDMGGEFLVHVAGLATEGDPDLKEAFRFLMLFTSTAPKHLSPMGKDRIKAPLQIPTICSWSNSDENHPYMEYEELPLFIHPNFREVIVHHDGHKPPILKKEQAVFRRFARFLDAMEKGREFAPSDHSDNAVRSKLWLPVQRSAPSQAKAEKRRLLVVPDPVGVGADLPKAIEALQAMQARGEPIESQGEPFVSGGTPPKPIQRLELLAQVCQASPGIFQQAASDSSAIDVQGVSFTDEQSNIQWHCNSADVPSRQLLSKDIIDDEKRDSDAQEMARRFLEDTKAGDAPMALVGLGTGAFIAFAVARELVSKGIRPLGLWLVNPPLRLPWSCTSEPCILKDCPVHVLVDRDSTYGPPWRYEVSTCGPFTTRLFEDLEEMVKIVLSDEPRALHLAAEAEDRRGDGPMSLLFLQCPESFQLQATAFYEQAGLALLTLSRSLPALQLQDLALPFARAGLLDRAVPFDLLTEDTRHFFKTAALAAPPPPSLLKVQASSIQELADDGAPGDADDQSAAGRQSAIGSDSGCLLDLLLEELQSLGAANELAAGRHDGARFARLLARYAGLLPAGNAEGSSARFVAPAVLDPILRCLGVVLKDSARSLTFSDLAAALETLADAGIRPRSVLEALMSAAEACQFPAVQDDAAASVAALLHGWRASGQQLSPTLRQRLKDFLSQLE</sequence>
<keyword evidence="4" id="KW-1185">Reference proteome</keyword>
<name>A0A812J116_9DINO</name>
<keyword evidence="1" id="KW-0378">Hydrolase</keyword>
<dbReference type="EMBL" id="CAJNJA010005604">
    <property type="protein sequence ID" value="CAE7194119.1"/>
    <property type="molecule type" value="Genomic_DNA"/>
</dbReference>
<evidence type="ECO:0000259" key="2">
    <source>
        <dbReference type="Pfam" id="PF03959"/>
    </source>
</evidence>